<gene>
    <name evidence="6" type="ORF">SAMN05444366_0638</name>
</gene>
<dbReference type="InterPro" id="IPR032675">
    <property type="entry name" value="LRR_dom_sf"/>
</dbReference>
<dbReference type="Pfam" id="PF18962">
    <property type="entry name" value="Por_Secre_tail"/>
    <property type="match status" value="1"/>
</dbReference>
<keyword evidence="2 4" id="KW-0732">Signal</keyword>
<dbReference type="AlphaFoldDB" id="A0A1M7AE36"/>
<dbReference type="SUPFAM" id="SSF49785">
    <property type="entry name" value="Galactose-binding domain-like"/>
    <property type="match status" value="1"/>
</dbReference>
<organism evidence="6 7">
    <name type="scientific">Flavobacterium saccharophilum</name>
    <dbReference type="NCBI Taxonomy" id="29534"/>
    <lineage>
        <taxon>Bacteria</taxon>
        <taxon>Pseudomonadati</taxon>
        <taxon>Bacteroidota</taxon>
        <taxon>Flavobacteriia</taxon>
        <taxon>Flavobacteriales</taxon>
        <taxon>Flavobacteriaceae</taxon>
        <taxon>Flavobacterium</taxon>
    </lineage>
</organism>
<dbReference type="NCBIfam" id="TIGR04183">
    <property type="entry name" value="Por_Secre_tail"/>
    <property type="match status" value="1"/>
</dbReference>
<name>A0A1M7AE36_9FLAO</name>
<dbReference type="OrthoDB" id="3179827at2"/>
<dbReference type="EMBL" id="FRBY01000001">
    <property type="protein sequence ID" value="SHL41021.1"/>
    <property type="molecule type" value="Genomic_DNA"/>
</dbReference>
<feature type="domain" description="Secretion system C-terminal sorting" evidence="5">
    <location>
        <begin position="1006"/>
        <end position="1073"/>
    </location>
</feature>
<evidence type="ECO:0000313" key="6">
    <source>
        <dbReference type="EMBL" id="SHL41021.1"/>
    </source>
</evidence>
<feature type="signal peptide" evidence="4">
    <location>
        <begin position="1"/>
        <end position="17"/>
    </location>
</feature>
<evidence type="ECO:0000256" key="4">
    <source>
        <dbReference type="SAM" id="SignalP"/>
    </source>
</evidence>
<keyword evidence="7" id="KW-1185">Reference proteome</keyword>
<keyword evidence="3" id="KW-0677">Repeat</keyword>
<dbReference type="Gene3D" id="3.80.10.10">
    <property type="entry name" value="Ribonuclease Inhibitor"/>
    <property type="match status" value="3"/>
</dbReference>
<feature type="chain" id="PRO_5013020120" evidence="4">
    <location>
        <begin position="18"/>
        <end position="1079"/>
    </location>
</feature>
<dbReference type="STRING" id="29534.SAMN05444366_0638"/>
<proteinExistence type="predicted"/>
<reference evidence="7" key="1">
    <citation type="submission" date="2016-11" db="EMBL/GenBank/DDBJ databases">
        <authorList>
            <person name="Varghese N."/>
            <person name="Submissions S."/>
        </authorList>
    </citation>
    <scope>NUCLEOTIDE SEQUENCE [LARGE SCALE GENOMIC DNA]</scope>
    <source>
        <strain evidence="7">DSM 1811</strain>
    </source>
</reference>
<dbReference type="RefSeq" id="WP_072970173.1">
    <property type="nucleotide sequence ID" value="NZ_FRBY01000001.1"/>
</dbReference>
<evidence type="ECO:0000256" key="1">
    <source>
        <dbReference type="ARBA" id="ARBA00022614"/>
    </source>
</evidence>
<evidence type="ECO:0000256" key="2">
    <source>
        <dbReference type="ARBA" id="ARBA00022729"/>
    </source>
</evidence>
<protein>
    <submittedName>
        <fullName evidence="6">Por secretion system C-terminal sorting domain-containing protein</fullName>
    </submittedName>
</protein>
<dbReference type="InterPro" id="IPR026444">
    <property type="entry name" value="Secre_tail"/>
</dbReference>
<evidence type="ECO:0000256" key="3">
    <source>
        <dbReference type="ARBA" id="ARBA00022737"/>
    </source>
</evidence>
<dbReference type="SUPFAM" id="SSF52058">
    <property type="entry name" value="L domain-like"/>
    <property type="match status" value="2"/>
</dbReference>
<dbReference type="PANTHER" id="PTHR47566:SF1">
    <property type="entry name" value="PROTEIN NUD1"/>
    <property type="match status" value="1"/>
</dbReference>
<dbReference type="Proteomes" id="UP000184121">
    <property type="component" value="Unassembled WGS sequence"/>
</dbReference>
<evidence type="ECO:0000259" key="5">
    <source>
        <dbReference type="Pfam" id="PF18962"/>
    </source>
</evidence>
<sequence>MKTKLLFLLLLSLTTMAQTNLVPNGNFETWTSSSQPANWYRFMSGWASQSSTAQNGSSSVNMQIVSGTFNFINSEYFAVQANKTYRITLYHRALSGTFTSLDFSIYHKPGTFKEEIIKKSDVTFSTTEWRKVEFEYTSTVNENIEVDVYTYGSLDSEILVDNISVVDINEAPTQYTKIPDQNFEKKLISLGIDSGTVDGQVATNSINKLTTLDLANSAITDVTGIEDFVSLTSLFLNSNKLTGINVSKNTALIKLNVGWNAITDLDVSNNVSLNQLSCYSNKLQTLNVTKNINLTILECSQNEISALDLSSNSKLSVLSCVTNKLTTLDTSKNLELTALTCFQNQITSLDVTANTKLTHLHCFSNKIKALDLSNNLNLKFLETEYNDLTTLDVSKNTALVTLQCNNNLRLESVNLRNGKNTLLNTADLSFIANPSLYCILVDDVAYANATWAAKKDASVLFSETECAAPKYTLIPDLNFEKSLIKKGIDGIEDGKVMTSKISDLKSLNLSDYYTNLKITDLTGIQDFTALEELTLPNNGNGVLTSIDVSHNLALKKLDCTQNDLSSIDVSNNLALTELILYGNNLTTLDVSKNLALTTLNCSMNRLPSIDVSSNIALTKLSCAGSNTEDVGNVQQGLLTSIDLSHNLALEYLDVSTNNKIVGLDISKNTKLTSLNVSNNKMTNVSFPENKLLKTLVCEMNILKTLDISIYPDLEILNAGYNSLTTVDITKHPNLKRLSLPSNELTNLDFSNNAQLELVYLSYNKLTTLDFSKNPKLFQIICDHNNLMKLNLKNGGNKVLDGKTYNSFKSNPSLSCITVDDVEYANTVWADYKDAIASYNTECGFSLPTTNFAIEVKSESCANEKNGEINITATAAVAYAATINNKAYTFTGNVLKIGSLAPGTYTIVITVPGEVYEQTFNVAIAKAAPVAGTLSTNSKKVNVEITAGTAPFTVFVDGTEQFQTSDASFSLELKEGGLIEVATSKACEGVYSKKINSQTILGSILSVYPNPTSGVFEIEIPTTKNEAVIELYNFGGQLVSHDTYKIENGTAKLNLENQPSGIYAAKIYLETPEYIKIIKK</sequence>
<keyword evidence="1" id="KW-0433">Leucine-rich repeat</keyword>
<evidence type="ECO:0000313" key="7">
    <source>
        <dbReference type="Proteomes" id="UP000184121"/>
    </source>
</evidence>
<dbReference type="Gene3D" id="2.60.120.260">
    <property type="entry name" value="Galactose-binding domain-like"/>
    <property type="match status" value="1"/>
</dbReference>
<dbReference type="InterPro" id="IPR052574">
    <property type="entry name" value="CDIRP"/>
</dbReference>
<accession>A0A1M7AE36</accession>
<dbReference type="InterPro" id="IPR008979">
    <property type="entry name" value="Galactose-bd-like_sf"/>
</dbReference>
<dbReference type="GO" id="GO:0035591">
    <property type="term" value="F:signaling adaptor activity"/>
    <property type="evidence" value="ECO:0007669"/>
    <property type="project" value="TreeGrafter"/>
</dbReference>
<dbReference type="PANTHER" id="PTHR47566">
    <property type="match status" value="1"/>
</dbReference>